<dbReference type="Pfam" id="PF01425">
    <property type="entry name" value="Amidase"/>
    <property type="match status" value="1"/>
</dbReference>
<evidence type="ECO:0000256" key="5">
    <source>
        <dbReference type="PIRSR" id="PIRSR001221-1"/>
    </source>
</evidence>
<proteinExistence type="inferred from homology"/>
<dbReference type="PANTHER" id="PTHR46072:SF2">
    <property type="entry name" value="AMIDASE (EUROFUNG)"/>
    <property type="match status" value="1"/>
</dbReference>
<feature type="domain" description="Amidase" evidence="7">
    <location>
        <begin position="87"/>
        <end position="529"/>
    </location>
</feature>
<dbReference type="SUPFAM" id="SSF75304">
    <property type="entry name" value="Amidase signature (AS) enzymes"/>
    <property type="match status" value="1"/>
</dbReference>
<evidence type="ECO:0000256" key="4">
    <source>
        <dbReference type="ARBA" id="ARBA00022801"/>
    </source>
</evidence>
<keyword evidence="9" id="KW-1185">Reference proteome</keyword>
<dbReference type="Gene3D" id="3.90.1300.10">
    <property type="entry name" value="Amidase signature (AS) domain"/>
    <property type="match status" value="1"/>
</dbReference>
<dbReference type="PIRSF" id="PIRSF001221">
    <property type="entry name" value="Amidase_fungi"/>
    <property type="match status" value="1"/>
</dbReference>
<evidence type="ECO:0000256" key="2">
    <source>
        <dbReference type="ARBA" id="ARBA00009199"/>
    </source>
</evidence>
<feature type="active site" description="Charge relay system" evidence="5">
    <location>
        <position position="127"/>
    </location>
</feature>
<evidence type="ECO:0000256" key="1">
    <source>
        <dbReference type="ARBA" id="ARBA00001311"/>
    </source>
</evidence>
<organism evidence="8 9">
    <name type="scientific">Glonium stellatum</name>
    <dbReference type="NCBI Taxonomy" id="574774"/>
    <lineage>
        <taxon>Eukaryota</taxon>
        <taxon>Fungi</taxon>
        <taxon>Dikarya</taxon>
        <taxon>Ascomycota</taxon>
        <taxon>Pezizomycotina</taxon>
        <taxon>Dothideomycetes</taxon>
        <taxon>Pleosporomycetidae</taxon>
        <taxon>Gloniales</taxon>
        <taxon>Gloniaceae</taxon>
        <taxon>Glonium</taxon>
    </lineage>
</organism>
<dbReference type="AlphaFoldDB" id="A0A8E2JVE6"/>
<dbReference type="OrthoDB" id="6428749at2759"/>
<evidence type="ECO:0000313" key="9">
    <source>
        <dbReference type="Proteomes" id="UP000250140"/>
    </source>
</evidence>
<dbReference type="InterPro" id="IPR036928">
    <property type="entry name" value="AS_sf"/>
</dbReference>
<feature type="active site" description="Charge relay system" evidence="5">
    <location>
        <position position="202"/>
    </location>
</feature>
<feature type="binding site" evidence="6">
    <location>
        <position position="176"/>
    </location>
    <ligand>
        <name>substrate</name>
    </ligand>
</feature>
<reference evidence="8 9" key="1">
    <citation type="journal article" date="2016" name="Nat. Commun.">
        <title>Ectomycorrhizal ecology is imprinted in the genome of the dominant symbiotic fungus Cenococcum geophilum.</title>
        <authorList>
            <consortium name="DOE Joint Genome Institute"/>
            <person name="Peter M."/>
            <person name="Kohler A."/>
            <person name="Ohm R.A."/>
            <person name="Kuo A."/>
            <person name="Krutzmann J."/>
            <person name="Morin E."/>
            <person name="Arend M."/>
            <person name="Barry K.W."/>
            <person name="Binder M."/>
            <person name="Choi C."/>
            <person name="Clum A."/>
            <person name="Copeland A."/>
            <person name="Grisel N."/>
            <person name="Haridas S."/>
            <person name="Kipfer T."/>
            <person name="LaButti K."/>
            <person name="Lindquist E."/>
            <person name="Lipzen A."/>
            <person name="Maire R."/>
            <person name="Meier B."/>
            <person name="Mihaltcheva S."/>
            <person name="Molinier V."/>
            <person name="Murat C."/>
            <person name="Poggeler S."/>
            <person name="Quandt C.A."/>
            <person name="Sperisen C."/>
            <person name="Tritt A."/>
            <person name="Tisserant E."/>
            <person name="Crous P.W."/>
            <person name="Henrissat B."/>
            <person name="Nehls U."/>
            <person name="Egli S."/>
            <person name="Spatafora J.W."/>
            <person name="Grigoriev I.V."/>
            <person name="Martin F.M."/>
        </authorList>
    </citation>
    <scope>NUCLEOTIDE SEQUENCE [LARGE SCALE GENOMIC DNA]</scope>
    <source>
        <strain evidence="8 9">CBS 207.34</strain>
    </source>
</reference>
<evidence type="ECO:0000256" key="3">
    <source>
        <dbReference type="ARBA" id="ARBA00012922"/>
    </source>
</evidence>
<dbReference type="PANTHER" id="PTHR46072">
    <property type="entry name" value="AMIDASE-RELATED-RELATED"/>
    <property type="match status" value="1"/>
</dbReference>
<comment type="catalytic activity">
    <reaction evidence="1">
        <text>a monocarboxylic acid amide + H2O = a monocarboxylate + NH4(+)</text>
        <dbReference type="Rhea" id="RHEA:12020"/>
        <dbReference type="ChEBI" id="CHEBI:15377"/>
        <dbReference type="ChEBI" id="CHEBI:28938"/>
        <dbReference type="ChEBI" id="CHEBI:35757"/>
        <dbReference type="ChEBI" id="CHEBI:83628"/>
        <dbReference type="EC" id="3.5.1.4"/>
    </reaction>
</comment>
<dbReference type="Proteomes" id="UP000250140">
    <property type="component" value="Unassembled WGS sequence"/>
</dbReference>
<evidence type="ECO:0000313" key="8">
    <source>
        <dbReference type="EMBL" id="OCL10654.1"/>
    </source>
</evidence>
<dbReference type="EC" id="3.5.1.4" evidence="3"/>
<feature type="binding site" evidence="6">
    <location>
        <begin position="223"/>
        <end position="226"/>
    </location>
    <ligand>
        <name>substrate</name>
    </ligand>
</feature>
<comment type="similarity">
    <text evidence="2">Belongs to the amidase family.</text>
</comment>
<dbReference type="GO" id="GO:0004040">
    <property type="term" value="F:amidase activity"/>
    <property type="evidence" value="ECO:0007669"/>
    <property type="project" value="UniProtKB-EC"/>
</dbReference>
<feature type="binding site" evidence="6">
    <location>
        <position position="202"/>
    </location>
    <ligand>
        <name>substrate</name>
    </ligand>
</feature>
<gene>
    <name evidence="8" type="ORF">AOQ84DRAFT_230473</name>
</gene>
<name>A0A8E2JVE6_9PEZI</name>
<evidence type="ECO:0000259" key="7">
    <source>
        <dbReference type="Pfam" id="PF01425"/>
    </source>
</evidence>
<dbReference type="InterPro" id="IPR023631">
    <property type="entry name" value="Amidase_dom"/>
</dbReference>
<sequence length="541" mass="59929">MNSVQPSQPAWLVKALQKRQARAQAIQTQLAYVENSGELYNEGVDQKKVSPASSSRRELTEIDRIEEIVASISSREITAVGLCSAYIKSLTEILFEDALKHAQELDMFFKEHGRLLGPLHGVPVTLKDQFNIKGYDSTLGYVGRAFKPASEDAVLVKLLKQLGAIVIAKTNLPQSIMWCETENPLWGLTVHPKNPDFTPGGSSGGESAVLSMHGSVIGWGTDIGGSIRIPSHMLGLYGLKPSSGRFPYQGVAVSTEGQEHVPSVAGPLGRNLESIITVTKVVIDAAPWTLDPKCHPIPWRNEAFLEVQSRPLTVGLLIDDGVVRVHPPIARVLEEVATRLRNAGHELIPWHPGDDHRECIEIMDQYYTADGGEDIRREMEAGGEPYIPHVEALVNRGKPISVYSYWQLNKRKLAAQKRYLDKWNAAHSPSGRKADVLLMPIMPHTAVPHRHCRWVGYTKVWNFLDYTALSLPAGAVSKELDPKLEALPYYEPRNEMDGWNWQAYDVDSMDGMAVGVQIVGQRLEEEKVLGVAKVIEGLLRA</sequence>
<protein>
    <recommendedName>
        <fullName evidence="3">amidase</fullName>
        <ecNumber evidence="3">3.5.1.4</ecNumber>
    </recommendedName>
</protein>
<keyword evidence="4" id="KW-0378">Hydrolase</keyword>
<dbReference type="EMBL" id="KV749199">
    <property type="protein sequence ID" value="OCL10654.1"/>
    <property type="molecule type" value="Genomic_DNA"/>
</dbReference>
<feature type="active site" description="Acyl-ester intermediate" evidence="5">
    <location>
        <position position="226"/>
    </location>
</feature>
<dbReference type="InterPro" id="IPR020556">
    <property type="entry name" value="Amidase_CS"/>
</dbReference>
<dbReference type="PROSITE" id="PS00571">
    <property type="entry name" value="AMIDASES"/>
    <property type="match status" value="1"/>
</dbReference>
<evidence type="ECO:0000256" key="6">
    <source>
        <dbReference type="PIRSR" id="PIRSR001221-2"/>
    </source>
</evidence>
<accession>A0A8E2JVE6</accession>